<sequence length="50" mass="5682">MLELPIVRCPSCKGETEMDKRVITAQSNQNIIFTCLFCGYIERNIETSKG</sequence>
<evidence type="ECO:0008006" key="3">
    <source>
        <dbReference type="Google" id="ProtNLM"/>
    </source>
</evidence>
<organism evidence="1 2">
    <name type="scientific">Peribacillus deserti</name>
    <dbReference type="NCBI Taxonomy" id="673318"/>
    <lineage>
        <taxon>Bacteria</taxon>
        <taxon>Bacillati</taxon>
        <taxon>Bacillota</taxon>
        <taxon>Bacilli</taxon>
        <taxon>Bacillales</taxon>
        <taxon>Bacillaceae</taxon>
        <taxon>Peribacillus</taxon>
    </lineage>
</organism>
<evidence type="ECO:0000313" key="1">
    <source>
        <dbReference type="EMBL" id="PLT28017.1"/>
    </source>
</evidence>
<gene>
    <name evidence="1" type="ORF">CUU66_20735</name>
</gene>
<accession>A0A2N5M0X7</accession>
<dbReference type="Proteomes" id="UP000234748">
    <property type="component" value="Unassembled WGS sequence"/>
</dbReference>
<reference evidence="1 2" key="1">
    <citation type="submission" date="2017-11" db="EMBL/GenBank/DDBJ databases">
        <title>Comparitive Functional Genomics of Dry Heat Resistant strains isolated from the Viking Spacecraft.</title>
        <authorList>
            <person name="Seuylemezian A."/>
            <person name="Cooper K."/>
            <person name="Vaishampayan P."/>
        </authorList>
    </citation>
    <scope>NUCLEOTIDE SEQUENCE [LARGE SCALE GENOMIC DNA]</scope>
    <source>
        <strain evidence="1 2">V1-29</strain>
    </source>
</reference>
<name>A0A2N5M0X7_9BACI</name>
<protein>
    <recommendedName>
        <fullName evidence="3">TFIIS-type domain-containing protein</fullName>
    </recommendedName>
</protein>
<proteinExistence type="predicted"/>
<dbReference type="AlphaFoldDB" id="A0A2N5M0X7"/>
<dbReference type="EMBL" id="PGUY01000069">
    <property type="protein sequence ID" value="PLT28017.1"/>
    <property type="molecule type" value="Genomic_DNA"/>
</dbReference>
<keyword evidence="2" id="KW-1185">Reference proteome</keyword>
<evidence type="ECO:0000313" key="2">
    <source>
        <dbReference type="Proteomes" id="UP000234748"/>
    </source>
</evidence>
<comment type="caution">
    <text evidence="1">The sequence shown here is derived from an EMBL/GenBank/DDBJ whole genome shotgun (WGS) entry which is preliminary data.</text>
</comment>